<keyword evidence="1" id="KW-0732">Signal</keyword>
<dbReference type="Gene3D" id="2.140.10.10">
    <property type="entry name" value="Quinoprotein alcohol dehydrogenase-like superfamily"/>
    <property type="match status" value="1"/>
</dbReference>
<dbReference type="InterPro" id="IPR001479">
    <property type="entry name" value="Quinoprotein_DH_CS"/>
</dbReference>
<dbReference type="PROSITE" id="PS00363">
    <property type="entry name" value="BACTERIAL_PQQ_1"/>
    <property type="match status" value="1"/>
</dbReference>
<proteinExistence type="predicted"/>
<dbReference type="InterPro" id="IPR011047">
    <property type="entry name" value="Quinoprotein_ADH-like_sf"/>
</dbReference>
<dbReference type="SUPFAM" id="SSF50998">
    <property type="entry name" value="Quinoprotein alcohol dehydrogenase-like"/>
    <property type="match status" value="1"/>
</dbReference>
<evidence type="ECO:0000256" key="1">
    <source>
        <dbReference type="SAM" id="SignalP"/>
    </source>
</evidence>
<accession>A0A6B3NZX1</accession>
<protein>
    <submittedName>
        <fullName evidence="2">PQQ-dependent dehydrogenase, methanol/ethanol family</fullName>
    </submittedName>
</protein>
<evidence type="ECO:0000313" key="3">
    <source>
        <dbReference type="Proteomes" id="UP000482634"/>
    </source>
</evidence>
<dbReference type="EMBL" id="JAAHBU010000581">
    <property type="protein sequence ID" value="NER66721.1"/>
    <property type="molecule type" value="Genomic_DNA"/>
</dbReference>
<dbReference type="GO" id="GO:0030288">
    <property type="term" value="C:outer membrane-bounded periplasmic space"/>
    <property type="evidence" value="ECO:0007669"/>
    <property type="project" value="InterPro"/>
</dbReference>
<sequence length="90" mass="9713">MTIRSLPAALSPLSLAVQTVLLVGAMALAPAASAKPVTWEDIANDHLNTQNVLQYGMGTNAQRWSPLAQVNDKNVFKLTPAWSYSFGDEK</sequence>
<keyword evidence="3" id="KW-1185">Reference proteome</keyword>
<comment type="caution">
    <text evidence="2">The sequence shown here is derived from an EMBL/GenBank/DDBJ whole genome shotgun (WGS) entry which is preliminary data.</text>
</comment>
<organism evidence="2 3">
    <name type="scientific">Pseudomonas brassicae</name>
    <dbReference type="NCBI Taxonomy" id="2708063"/>
    <lineage>
        <taxon>Bacteria</taxon>
        <taxon>Pseudomonadati</taxon>
        <taxon>Pseudomonadota</taxon>
        <taxon>Gammaproteobacteria</taxon>
        <taxon>Pseudomonadales</taxon>
        <taxon>Pseudomonadaceae</taxon>
        <taxon>Pseudomonas</taxon>
    </lineage>
</organism>
<feature type="chain" id="PRO_5025496927" evidence="1">
    <location>
        <begin position="35"/>
        <end position="90"/>
    </location>
</feature>
<gene>
    <name evidence="2" type="ORF">G3436_26320</name>
</gene>
<name>A0A6B3NZX1_9PSED</name>
<dbReference type="AlphaFoldDB" id="A0A6B3NZX1"/>
<evidence type="ECO:0000313" key="2">
    <source>
        <dbReference type="EMBL" id="NER66721.1"/>
    </source>
</evidence>
<dbReference type="Proteomes" id="UP000482634">
    <property type="component" value="Unassembled WGS sequence"/>
</dbReference>
<feature type="signal peptide" evidence="1">
    <location>
        <begin position="1"/>
        <end position="34"/>
    </location>
</feature>
<reference evidence="2 3" key="1">
    <citation type="submission" date="2020-02" db="EMBL/GenBank/DDBJ databases">
        <title>Broccoli isolated Pseudomonas sp.</title>
        <authorList>
            <person name="Fujikawa T."/>
            <person name="Sawada H."/>
        </authorList>
    </citation>
    <scope>NUCLEOTIDE SEQUENCE [LARGE SCALE GENOMIC DNA]</scope>
    <source>
        <strain evidence="2 3">MAFF212427</strain>
    </source>
</reference>
<feature type="non-terminal residue" evidence="2">
    <location>
        <position position="90"/>
    </location>
</feature>